<gene>
    <name evidence="2" type="ORF">IR213_14295</name>
</gene>
<feature type="domain" description="SF4 helicase" evidence="1">
    <location>
        <begin position="26"/>
        <end position="303"/>
    </location>
</feature>
<dbReference type="InterPro" id="IPR027417">
    <property type="entry name" value="P-loop_NTPase"/>
</dbReference>
<protein>
    <recommendedName>
        <fullName evidence="1">SF4 helicase domain-containing protein</fullName>
    </recommendedName>
</protein>
<reference evidence="2" key="1">
    <citation type="submission" date="2020-11" db="EMBL/GenBank/DDBJ databases">
        <title>Genome of Flavobacterium soyangense.</title>
        <authorList>
            <person name="Liu Q."/>
            <person name="Xin Y.-H."/>
        </authorList>
    </citation>
    <scope>NUCLEOTIDE SEQUENCE</scope>
    <source>
        <strain evidence="2">CGMCC 1.13493</strain>
    </source>
</reference>
<dbReference type="AlphaFoldDB" id="A0A930UFY0"/>
<dbReference type="InterPro" id="IPR007694">
    <property type="entry name" value="DNA_helicase_DnaB-like_C"/>
</dbReference>
<dbReference type="PANTHER" id="PTHR30153:SF2">
    <property type="entry name" value="REPLICATIVE DNA HELICASE"/>
    <property type="match status" value="1"/>
</dbReference>
<sequence length="311" mass="34940">METTAIKTVKELAGEFKDRLDTISKINTEFIGIPSGFYSLDVIIKGFQTSNLVLVGGAEGMGKTAFVVSLLSNMAIVNQCPIAFFSLRIPSHQLLQLIIRQQTNLSSEKIRLGLLNEDEMALLAIKTEAFEEAPLYIVDYPFLTVNDIEDYVIQLVHSYSVKIIVIDSLESIAVNKNDKVGKVLNKRELSKISFQLKELAVKLDIAILVLFHIEDKVLGKFYRRRPLLSDIRKYAPIDTYADLILLLYNPEYYKIDEWDDNIGSPTSGEAEIIVAKNTNGILENARLQFIGSLNKFDNLSSNANLDTDLPF</sequence>
<dbReference type="Pfam" id="PF03796">
    <property type="entry name" value="DnaB_C"/>
    <property type="match status" value="1"/>
</dbReference>
<dbReference type="RefSeq" id="WP_194312985.1">
    <property type="nucleotide sequence ID" value="NZ_JADHEC010000041.1"/>
</dbReference>
<evidence type="ECO:0000313" key="3">
    <source>
        <dbReference type="Proteomes" id="UP000646211"/>
    </source>
</evidence>
<accession>A0A930UFY0</accession>
<dbReference type="GO" id="GO:0005524">
    <property type="term" value="F:ATP binding"/>
    <property type="evidence" value="ECO:0007669"/>
    <property type="project" value="InterPro"/>
</dbReference>
<keyword evidence="3" id="KW-1185">Reference proteome</keyword>
<dbReference type="SUPFAM" id="SSF52540">
    <property type="entry name" value="P-loop containing nucleoside triphosphate hydrolases"/>
    <property type="match status" value="1"/>
</dbReference>
<dbReference type="EMBL" id="JADHEC010000041">
    <property type="protein sequence ID" value="MBF2709750.1"/>
    <property type="molecule type" value="Genomic_DNA"/>
</dbReference>
<dbReference type="GO" id="GO:0005829">
    <property type="term" value="C:cytosol"/>
    <property type="evidence" value="ECO:0007669"/>
    <property type="project" value="TreeGrafter"/>
</dbReference>
<evidence type="ECO:0000259" key="1">
    <source>
        <dbReference type="PROSITE" id="PS51199"/>
    </source>
</evidence>
<comment type="caution">
    <text evidence="2">The sequence shown here is derived from an EMBL/GenBank/DDBJ whole genome shotgun (WGS) entry which is preliminary data.</text>
</comment>
<dbReference type="Proteomes" id="UP000646211">
    <property type="component" value="Unassembled WGS sequence"/>
</dbReference>
<organism evidence="2 3">
    <name type="scientific">Flavobacterium soyangense</name>
    <dbReference type="NCBI Taxonomy" id="2023265"/>
    <lineage>
        <taxon>Bacteria</taxon>
        <taxon>Pseudomonadati</taxon>
        <taxon>Bacteroidota</taxon>
        <taxon>Flavobacteriia</taxon>
        <taxon>Flavobacteriales</taxon>
        <taxon>Flavobacteriaceae</taxon>
        <taxon>Flavobacterium</taxon>
    </lineage>
</organism>
<dbReference type="GO" id="GO:0006260">
    <property type="term" value="P:DNA replication"/>
    <property type="evidence" value="ECO:0007669"/>
    <property type="project" value="InterPro"/>
</dbReference>
<evidence type="ECO:0000313" key="2">
    <source>
        <dbReference type="EMBL" id="MBF2709750.1"/>
    </source>
</evidence>
<proteinExistence type="predicted"/>
<dbReference type="Gene3D" id="3.40.50.300">
    <property type="entry name" value="P-loop containing nucleotide triphosphate hydrolases"/>
    <property type="match status" value="1"/>
</dbReference>
<dbReference type="GO" id="GO:0003678">
    <property type="term" value="F:DNA helicase activity"/>
    <property type="evidence" value="ECO:0007669"/>
    <property type="project" value="InterPro"/>
</dbReference>
<name>A0A930UFY0_9FLAO</name>
<dbReference type="PROSITE" id="PS51199">
    <property type="entry name" value="SF4_HELICASE"/>
    <property type="match status" value="1"/>
</dbReference>
<dbReference type="PANTHER" id="PTHR30153">
    <property type="entry name" value="REPLICATIVE DNA HELICASE DNAB"/>
    <property type="match status" value="1"/>
</dbReference>